<keyword evidence="6" id="KW-1185">Reference proteome</keyword>
<dbReference type="AlphaFoldDB" id="A0A7G5EEG1"/>
<dbReference type="SMART" id="SM00344">
    <property type="entry name" value="HTH_ASNC"/>
    <property type="match status" value="1"/>
</dbReference>
<dbReference type="InterPro" id="IPR036390">
    <property type="entry name" value="WH_DNA-bd_sf"/>
</dbReference>
<keyword evidence="3" id="KW-0804">Transcription</keyword>
<dbReference type="EMBL" id="CP058554">
    <property type="protein sequence ID" value="QMV72386.1"/>
    <property type="molecule type" value="Genomic_DNA"/>
</dbReference>
<name>A0A7G5EEG1_9BURK</name>
<dbReference type="PANTHER" id="PTHR30154">
    <property type="entry name" value="LEUCINE-RESPONSIVE REGULATORY PROTEIN"/>
    <property type="match status" value="1"/>
</dbReference>
<dbReference type="PRINTS" id="PR00033">
    <property type="entry name" value="HTHASNC"/>
</dbReference>
<evidence type="ECO:0000259" key="4">
    <source>
        <dbReference type="PROSITE" id="PS50956"/>
    </source>
</evidence>
<dbReference type="InterPro" id="IPR036388">
    <property type="entry name" value="WH-like_DNA-bd_sf"/>
</dbReference>
<sequence>MKEYLNDFTLDIIDLQLLDALQKDASVSNQALADQVHVSPPTCLRRTKRLREMGLIAAEVALLSHDVLAKVQGFGLFALVEVSLERQGAEALDAFEAAVLENDQVQQCWRVSPGPDFVLVVYAHDMPGYLALTQKLFSSQGNVRNVKTYFATKRSKFVTRIPLPKGPHLAHRS</sequence>
<dbReference type="InterPro" id="IPR011991">
    <property type="entry name" value="ArsR-like_HTH"/>
</dbReference>
<dbReference type="GO" id="GO:0043200">
    <property type="term" value="P:response to amino acid"/>
    <property type="evidence" value="ECO:0007669"/>
    <property type="project" value="TreeGrafter"/>
</dbReference>
<dbReference type="GO" id="GO:0043565">
    <property type="term" value="F:sequence-specific DNA binding"/>
    <property type="evidence" value="ECO:0007669"/>
    <property type="project" value="InterPro"/>
</dbReference>
<dbReference type="InterPro" id="IPR019887">
    <property type="entry name" value="Tscrpt_reg_AsnC/Lrp_C"/>
</dbReference>
<reference evidence="5 6" key="1">
    <citation type="journal article" date="2020" name="G3 (Bethesda)">
        <title>CeMbio - The Caenorhabditis elegans Microbiome Resource.</title>
        <authorList>
            <person name="Dirksen P."/>
            <person name="Assie A."/>
            <person name="Zimmermann J."/>
            <person name="Zhang F."/>
            <person name="Tietje A.M."/>
            <person name="Marsh S.A."/>
            <person name="Felix M.A."/>
            <person name="Shapira M."/>
            <person name="Kaleta C."/>
            <person name="Schulenburg H."/>
            <person name="Samuel B."/>
        </authorList>
    </citation>
    <scope>NUCLEOTIDE SEQUENCE [LARGE SCALE GENOMIC DNA]</scope>
    <source>
        <strain evidence="5 6">BIGb0172</strain>
    </source>
</reference>
<evidence type="ECO:0000256" key="3">
    <source>
        <dbReference type="ARBA" id="ARBA00023163"/>
    </source>
</evidence>
<organism evidence="5 6">
    <name type="scientific">Comamonas piscis</name>
    <dbReference type="NCBI Taxonomy" id="1562974"/>
    <lineage>
        <taxon>Bacteria</taxon>
        <taxon>Pseudomonadati</taxon>
        <taxon>Pseudomonadota</taxon>
        <taxon>Betaproteobacteria</taxon>
        <taxon>Burkholderiales</taxon>
        <taxon>Comamonadaceae</taxon>
        <taxon>Comamonas</taxon>
    </lineage>
</organism>
<dbReference type="CDD" id="cd00090">
    <property type="entry name" value="HTH_ARSR"/>
    <property type="match status" value="1"/>
</dbReference>
<dbReference type="GO" id="GO:0006355">
    <property type="term" value="P:regulation of DNA-templated transcription"/>
    <property type="evidence" value="ECO:0007669"/>
    <property type="project" value="UniProtKB-ARBA"/>
</dbReference>
<dbReference type="Proteomes" id="UP000515240">
    <property type="component" value="Chromosome"/>
</dbReference>
<dbReference type="PROSITE" id="PS50956">
    <property type="entry name" value="HTH_ASNC_2"/>
    <property type="match status" value="1"/>
</dbReference>
<dbReference type="GO" id="GO:0005829">
    <property type="term" value="C:cytosol"/>
    <property type="evidence" value="ECO:0007669"/>
    <property type="project" value="TreeGrafter"/>
</dbReference>
<protein>
    <submittedName>
        <fullName evidence="5">Lrp/AsnC family transcriptional regulator</fullName>
    </submittedName>
</protein>
<evidence type="ECO:0000313" key="6">
    <source>
        <dbReference type="Proteomes" id="UP000515240"/>
    </source>
</evidence>
<accession>A0A7G5EEG1</accession>
<feature type="domain" description="HTH asnC-type" evidence="4">
    <location>
        <begin position="10"/>
        <end position="75"/>
    </location>
</feature>
<dbReference type="Gene3D" id="1.10.10.10">
    <property type="entry name" value="Winged helix-like DNA-binding domain superfamily/Winged helix DNA-binding domain"/>
    <property type="match status" value="1"/>
</dbReference>
<dbReference type="SUPFAM" id="SSF54909">
    <property type="entry name" value="Dimeric alpha+beta barrel"/>
    <property type="match status" value="1"/>
</dbReference>
<evidence type="ECO:0000256" key="1">
    <source>
        <dbReference type="ARBA" id="ARBA00023015"/>
    </source>
</evidence>
<dbReference type="Gene3D" id="3.30.70.920">
    <property type="match status" value="1"/>
</dbReference>
<gene>
    <name evidence="5" type="ORF">HS961_05820</name>
</gene>
<dbReference type="PANTHER" id="PTHR30154:SF34">
    <property type="entry name" value="TRANSCRIPTIONAL REGULATOR AZLB"/>
    <property type="match status" value="1"/>
</dbReference>
<evidence type="ECO:0000256" key="2">
    <source>
        <dbReference type="ARBA" id="ARBA00023125"/>
    </source>
</evidence>
<dbReference type="InterPro" id="IPR019888">
    <property type="entry name" value="Tscrpt_reg_AsnC-like"/>
</dbReference>
<keyword evidence="1" id="KW-0805">Transcription regulation</keyword>
<keyword evidence="2" id="KW-0238">DNA-binding</keyword>
<dbReference type="KEGG" id="cpis:HS961_05820"/>
<evidence type="ECO:0000313" key="5">
    <source>
        <dbReference type="EMBL" id="QMV72386.1"/>
    </source>
</evidence>
<dbReference type="Pfam" id="PF01037">
    <property type="entry name" value="AsnC_trans_reg"/>
    <property type="match status" value="1"/>
</dbReference>
<dbReference type="Pfam" id="PF13412">
    <property type="entry name" value="HTH_24"/>
    <property type="match status" value="1"/>
</dbReference>
<proteinExistence type="predicted"/>
<dbReference type="InterPro" id="IPR011008">
    <property type="entry name" value="Dimeric_a/b-barrel"/>
</dbReference>
<dbReference type="InterPro" id="IPR000485">
    <property type="entry name" value="AsnC-type_HTH_dom"/>
</dbReference>
<dbReference type="SUPFAM" id="SSF46785">
    <property type="entry name" value="Winged helix' DNA-binding domain"/>
    <property type="match status" value="1"/>
</dbReference>